<comment type="cofactor">
    <cofactor evidence="2">
        <name>Zn(2+)</name>
        <dbReference type="ChEBI" id="CHEBI:29105"/>
    </cofactor>
</comment>
<keyword evidence="6 17" id="KW-0031">Aminopeptidase</keyword>
<dbReference type="InterPro" id="IPR027268">
    <property type="entry name" value="Peptidase_M4/M1_CTD_sf"/>
</dbReference>
<dbReference type="Gene3D" id="1.25.50.10">
    <property type="entry name" value="Peptidase M1, alanyl aminopeptidase, C-terminal domain"/>
    <property type="match status" value="1"/>
</dbReference>
<keyword evidence="10" id="KW-0862">Zinc</keyword>
<evidence type="ECO:0000256" key="12">
    <source>
        <dbReference type="NCBIfam" id="TIGR02414"/>
    </source>
</evidence>
<evidence type="ECO:0000256" key="11">
    <source>
        <dbReference type="ARBA" id="ARBA00023049"/>
    </source>
</evidence>
<evidence type="ECO:0000256" key="10">
    <source>
        <dbReference type="ARBA" id="ARBA00022833"/>
    </source>
</evidence>
<dbReference type="CDD" id="cd09600">
    <property type="entry name" value="M1_APN"/>
    <property type="match status" value="1"/>
</dbReference>
<dbReference type="FunFam" id="3.30.2010.30:FF:000002">
    <property type="entry name" value="Putative aminopeptidase N"/>
    <property type="match status" value="1"/>
</dbReference>
<accession>A0A4R7PFH4</accession>
<evidence type="ECO:0000256" key="7">
    <source>
        <dbReference type="ARBA" id="ARBA00022670"/>
    </source>
</evidence>
<dbReference type="Pfam" id="PF11940">
    <property type="entry name" value="DUF3458"/>
    <property type="match status" value="1"/>
</dbReference>
<organism evidence="17 18">
    <name type="scientific">Panacagrimonas perspica</name>
    <dbReference type="NCBI Taxonomy" id="381431"/>
    <lineage>
        <taxon>Bacteria</taxon>
        <taxon>Pseudomonadati</taxon>
        <taxon>Pseudomonadota</taxon>
        <taxon>Gammaproteobacteria</taxon>
        <taxon>Nevskiales</taxon>
        <taxon>Nevskiaceae</taxon>
        <taxon>Panacagrimonas</taxon>
    </lineage>
</organism>
<dbReference type="Gene3D" id="1.10.390.10">
    <property type="entry name" value="Neutral Protease Domain 2"/>
    <property type="match status" value="1"/>
</dbReference>
<gene>
    <name evidence="17" type="ORF">DFR24_1930</name>
</gene>
<evidence type="ECO:0000256" key="9">
    <source>
        <dbReference type="ARBA" id="ARBA00022801"/>
    </source>
</evidence>
<dbReference type="RefSeq" id="WP_133881022.1">
    <property type="nucleotide sequence ID" value="NZ_MWIN01000001.1"/>
</dbReference>
<reference evidence="17 18" key="1">
    <citation type="submission" date="2019-03" db="EMBL/GenBank/DDBJ databases">
        <title>Genomic Encyclopedia of Type Strains, Phase IV (KMG-IV): sequencing the most valuable type-strain genomes for metagenomic binning, comparative biology and taxonomic classification.</title>
        <authorList>
            <person name="Goeker M."/>
        </authorList>
    </citation>
    <scope>NUCLEOTIDE SEQUENCE [LARGE SCALE GENOMIC DNA]</scope>
    <source>
        <strain evidence="17 18">DSM 26377</strain>
    </source>
</reference>
<dbReference type="Pfam" id="PF17432">
    <property type="entry name" value="DUF3458_C"/>
    <property type="match status" value="1"/>
</dbReference>
<dbReference type="Pfam" id="PF01433">
    <property type="entry name" value="Peptidase_M1"/>
    <property type="match status" value="1"/>
</dbReference>
<evidence type="ECO:0000259" key="16">
    <source>
        <dbReference type="Pfam" id="PF17900"/>
    </source>
</evidence>
<dbReference type="InterPro" id="IPR001930">
    <property type="entry name" value="Peptidase_M1"/>
</dbReference>
<dbReference type="InterPro" id="IPR014782">
    <property type="entry name" value="Peptidase_M1_dom"/>
</dbReference>
<dbReference type="InterPro" id="IPR012779">
    <property type="entry name" value="Peptidase_M1_pepN"/>
</dbReference>
<comment type="caution">
    <text evidence="17">The sequence shown here is derived from an EMBL/GenBank/DDBJ whole genome shotgun (WGS) entry which is preliminary data.</text>
</comment>
<dbReference type="Proteomes" id="UP000295341">
    <property type="component" value="Unassembled WGS sequence"/>
</dbReference>
<dbReference type="SUPFAM" id="SSF55486">
    <property type="entry name" value="Metalloproteases ('zincins'), catalytic domain"/>
    <property type="match status" value="1"/>
</dbReference>
<evidence type="ECO:0000256" key="2">
    <source>
        <dbReference type="ARBA" id="ARBA00001947"/>
    </source>
</evidence>
<dbReference type="InterPro" id="IPR038438">
    <property type="entry name" value="PepN_Ig-like_sf"/>
</dbReference>
<feature type="domain" description="Peptidase M1 membrane alanine aminopeptidase" evidence="13">
    <location>
        <begin position="223"/>
        <end position="435"/>
    </location>
</feature>
<feature type="domain" description="Peptidase M1 alanyl aminopeptidase Ig-like fold" evidence="14">
    <location>
        <begin position="441"/>
        <end position="543"/>
    </location>
</feature>
<dbReference type="Gene3D" id="2.60.40.1730">
    <property type="entry name" value="tricorn interacting facor f3 domain"/>
    <property type="match status" value="1"/>
</dbReference>
<proteinExistence type="inferred from homology"/>
<evidence type="ECO:0000256" key="4">
    <source>
        <dbReference type="ARBA" id="ARBA00012564"/>
    </source>
</evidence>
<dbReference type="GO" id="GO:0008270">
    <property type="term" value="F:zinc ion binding"/>
    <property type="evidence" value="ECO:0007669"/>
    <property type="project" value="InterPro"/>
</dbReference>
<dbReference type="PANTHER" id="PTHR46322">
    <property type="entry name" value="PUROMYCIN-SENSITIVE AMINOPEPTIDASE"/>
    <property type="match status" value="1"/>
</dbReference>
<dbReference type="Gene3D" id="3.30.2010.30">
    <property type="match status" value="1"/>
</dbReference>
<evidence type="ECO:0000259" key="14">
    <source>
        <dbReference type="Pfam" id="PF11940"/>
    </source>
</evidence>
<evidence type="ECO:0000256" key="8">
    <source>
        <dbReference type="ARBA" id="ARBA00022723"/>
    </source>
</evidence>
<dbReference type="InterPro" id="IPR042097">
    <property type="entry name" value="Aminopeptidase_N-like_N_sf"/>
</dbReference>
<dbReference type="PRINTS" id="PR00756">
    <property type="entry name" value="ALADIPTASE"/>
</dbReference>
<keyword evidence="18" id="KW-1185">Reference proteome</keyword>
<name>A0A4R7PFH4_9GAMM</name>
<dbReference type="Pfam" id="PF17900">
    <property type="entry name" value="Peptidase_M1_N"/>
    <property type="match status" value="1"/>
</dbReference>
<dbReference type="EC" id="3.4.11.2" evidence="4 12"/>
<comment type="similarity">
    <text evidence="3">Belongs to the peptidase M1 family.</text>
</comment>
<dbReference type="GO" id="GO:0006508">
    <property type="term" value="P:proteolysis"/>
    <property type="evidence" value="ECO:0007669"/>
    <property type="project" value="UniProtKB-UniRule"/>
</dbReference>
<evidence type="ECO:0000313" key="18">
    <source>
        <dbReference type="Proteomes" id="UP000295341"/>
    </source>
</evidence>
<dbReference type="InterPro" id="IPR035414">
    <property type="entry name" value="Peptidase_M1_pepN_Ig-like"/>
</dbReference>
<evidence type="ECO:0000256" key="1">
    <source>
        <dbReference type="ARBA" id="ARBA00000098"/>
    </source>
</evidence>
<comment type="catalytic activity">
    <reaction evidence="1">
        <text>Release of an N-terminal amino acid, Xaa-|-Yaa- from a peptide, amide or arylamide. Xaa is preferably Ala, but may be most amino acids including Pro (slow action). When a terminal hydrophobic residue is followed by a prolyl residue, the two may be released as an intact Xaa-Pro dipeptide.</text>
        <dbReference type="EC" id="3.4.11.2"/>
    </reaction>
</comment>
<evidence type="ECO:0000256" key="5">
    <source>
        <dbReference type="ARBA" id="ARBA00015611"/>
    </source>
</evidence>
<dbReference type="PANTHER" id="PTHR46322:SF1">
    <property type="entry name" value="PUROMYCIN-SENSITIVE AMINOPEPTIDASE"/>
    <property type="match status" value="1"/>
</dbReference>
<dbReference type="AlphaFoldDB" id="A0A4R7PFH4"/>
<dbReference type="GO" id="GO:0008237">
    <property type="term" value="F:metallopeptidase activity"/>
    <property type="evidence" value="ECO:0007669"/>
    <property type="project" value="UniProtKB-UniRule"/>
</dbReference>
<keyword evidence="8" id="KW-0479">Metal-binding</keyword>
<dbReference type="InterPro" id="IPR024601">
    <property type="entry name" value="Peptidase_M1_pepN_C"/>
</dbReference>
<dbReference type="GO" id="GO:0016285">
    <property type="term" value="F:alanyl aminopeptidase activity"/>
    <property type="evidence" value="ECO:0007669"/>
    <property type="project" value="UniProtKB-EC"/>
</dbReference>
<dbReference type="InterPro" id="IPR037144">
    <property type="entry name" value="Peptidase_M1_pepN_C_sf"/>
</dbReference>
<evidence type="ECO:0000313" key="17">
    <source>
        <dbReference type="EMBL" id="TDU32532.1"/>
    </source>
</evidence>
<protein>
    <recommendedName>
        <fullName evidence="5 12">Aminopeptidase N</fullName>
        <ecNumber evidence="4 12">3.4.11.2</ecNumber>
    </recommendedName>
</protein>
<dbReference type="InterPro" id="IPR045357">
    <property type="entry name" value="Aminopeptidase_N-like_N"/>
</dbReference>
<feature type="domain" description="Peptidase M1 alanyl aminopeptidase C-terminal" evidence="15">
    <location>
        <begin position="548"/>
        <end position="859"/>
    </location>
</feature>
<dbReference type="SUPFAM" id="SSF63737">
    <property type="entry name" value="Leukotriene A4 hydrolase N-terminal domain"/>
    <property type="match status" value="1"/>
</dbReference>
<keyword evidence="7" id="KW-0645">Protease</keyword>
<evidence type="ECO:0000256" key="6">
    <source>
        <dbReference type="ARBA" id="ARBA00022438"/>
    </source>
</evidence>
<evidence type="ECO:0000259" key="13">
    <source>
        <dbReference type="Pfam" id="PF01433"/>
    </source>
</evidence>
<dbReference type="EMBL" id="SOBT01000008">
    <property type="protein sequence ID" value="TDU32532.1"/>
    <property type="molecule type" value="Genomic_DNA"/>
</dbReference>
<dbReference type="OrthoDB" id="100605at2"/>
<evidence type="ECO:0000259" key="15">
    <source>
        <dbReference type="Pfam" id="PF17432"/>
    </source>
</evidence>
<evidence type="ECO:0000256" key="3">
    <source>
        <dbReference type="ARBA" id="ARBA00010136"/>
    </source>
</evidence>
<dbReference type="Gene3D" id="2.60.40.1840">
    <property type="match status" value="1"/>
</dbReference>
<dbReference type="NCBIfam" id="TIGR02414">
    <property type="entry name" value="pepN_proteo"/>
    <property type="match status" value="1"/>
</dbReference>
<keyword evidence="11" id="KW-0482">Metalloprotease</keyword>
<feature type="domain" description="Aminopeptidase N-like N-terminal" evidence="16">
    <location>
        <begin position="110"/>
        <end position="183"/>
    </location>
</feature>
<sequence>MILRSDYRASDFLLDRIELHVSVEALTTVEAWLHLRRRPGADPAASLVLDGRGIELLSIELDGTPIAPSGYRIEPEQLVVPAVPDAFVLRTLTRNDPEKNTVLEGWYRSGPMLCTQCEAQGFSRITYALDRPDVLSRFRVRLEAETARYPVLLANGNCVESGDAGPGRHYAVWEDPHPKPCYLFAMVAGDLACVEGRHRTPSGRDVALRFYVDRGNENRVAHAMESLRKAMQWDESVYGLEYDLDIYMVVAARDFNMGAMENKGLNLFNARFVLASPQTATDVDYDGVESVIAHEYFHNWTGNRVTCRDWFQLSLKEGLTVYRDQCFSADLGSRDVTRIEHVRTLRALQFPEDAGPTAHPVRPDAYAEVNNLYTATVYEKGAEILRMLASVIGEETFVAGIGHYLKQHDGTAATVEDLLASLEAVSGQKLDGFRRWYSQSGTPSVEITDEYDAAEGRYTLRLRQHTAPTHDQAQKTVLPIPLRFSLRDDDGQLLQLSPQPPLMPRADLILLEAAEAELRFDNIESRPTPAFLHGFSAPVKLQYAYTPDALSALVLNEEDGFLRWEASQRLMFDALFETMNGEPGEHSRMLLHTLQVLAANPPADKALLAELLRLPAESELAAQIEPLDPHAVTRARDGLRHAIAQALTGPLSVWAAWMPTDLSPENRARRSLSNLALWYLGHLNSARIRKLALERAHSPNMSLAIGGLAALRDSDSAEREEAMDAFHLRFRDEPLVLDKWFAMEAASARPAGLERVTALLTHPDFKPNPNRTRAVLGTFMRENLRSFHAPDGGGYRLLATELAKIDAGNPQLAARLVEGLLGWRRLVPALGEHMRAALEQLAQAGPSRDVAEKIGKALESRPTA</sequence>
<keyword evidence="9" id="KW-0378">Hydrolase</keyword>